<evidence type="ECO:0000256" key="3">
    <source>
        <dbReference type="ARBA" id="ARBA00022729"/>
    </source>
</evidence>
<evidence type="ECO:0000256" key="8">
    <source>
        <dbReference type="SAM" id="SignalP"/>
    </source>
</evidence>
<gene>
    <name evidence="10" type="ORF">HannXRQ_Chr02g0057471</name>
</gene>
<dbReference type="InParanoid" id="A0A251VK42"/>
<protein>
    <recommendedName>
        <fullName evidence="9">Neprosin activation peptide domain-containing protein</fullName>
    </recommendedName>
</protein>
<feature type="domain" description="Neprosin activation peptide" evidence="9">
    <location>
        <begin position="58"/>
        <end position="163"/>
    </location>
</feature>
<keyword evidence="5 7" id="KW-0472">Membrane</keyword>
<organism evidence="10 11">
    <name type="scientific">Helianthus annuus</name>
    <name type="common">Common sunflower</name>
    <dbReference type="NCBI Taxonomy" id="4232"/>
    <lineage>
        <taxon>Eukaryota</taxon>
        <taxon>Viridiplantae</taxon>
        <taxon>Streptophyta</taxon>
        <taxon>Embryophyta</taxon>
        <taxon>Tracheophyta</taxon>
        <taxon>Spermatophyta</taxon>
        <taxon>Magnoliopsida</taxon>
        <taxon>eudicotyledons</taxon>
        <taxon>Gunneridae</taxon>
        <taxon>Pentapetalae</taxon>
        <taxon>asterids</taxon>
        <taxon>campanulids</taxon>
        <taxon>Asterales</taxon>
        <taxon>Asteraceae</taxon>
        <taxon>Asteroideae</taxon>
        <taxon>Heliantheae alliance</taxon>
        <taxon>Heliantheae</taxon>
        <taxon>Helianthus</taxon>
    </lineage>
</organism>
<evidence type="ECO:0000256" key="4">
    <source>
        <dbReference type="ARBA" id="ARBA00022989"/>
    </source>
</evidence>
<keyword evidence="3 8" id="KW-0732">Signal</keyword>
<dbReference type="PANTHER" id="PTHR48063">
    <property type="entry name" value="LRR RECEPTOR-LIKE KINASE"/>
    <property type="match status" value="1"/>
</dbReference>
<dbReference type="PANTHER" id="PTHR48063:SF103">
    <property type="entry name" value="LEUCINE-RICH RECEPTOR-LIKE KINASE FAMILY PROTEIN"/>
    <property type="match status" value="1"/>
</dbReference>
<reference evidence="11" key="1">
    <citation type="journal article" date="2017" name="Nature">
        <title>The sunflower genome provides insights into oil metabolism, flowering and Asterid evolution.</title>
        <authorList>
            <person name="Badouin H."/>
            <person name="Gouzy J."/>
            <person name="Grassa C.J."/>
            <person name="Murat F."/>
            <person name="Staton S.E."/>
            <person name="Cottret L."/>
            <person name="Lelandais-Briere C."/>
            <person name="Owens G.L."/>
            <person name="Carrere S."/>
            <person name="Mayjonade B."/>
            <person name="Legrand L."/>
            <person name="Gill N."/>
            <person name="Kane N.C."/>
            <person name="Bowers J.E."/>
            <person name="Hubner S."/>
            <person name="Bellec A."/>
            <person name="Berard A."/>
            <person name="Berges H."/>
            <person name="Blanchet N."/>
            <person name="Boniface M.C."/>
            <person name="Brunel D."/>
            <person name="Catrice O."/>
            <person name="Chaidir N."/>
            <person name="Claudel C."/>
            <person name="Donnadieu C."/>
            <person name="Faraut T."/>
            <person name="Fievet G."/>
            <person name="Helmstetter N."/>
            <person name="King M."/>
            <person name="Knapp S.J."/>
            <person name="Lai Z."/>
            <person name="Le Paslier M.C."/>
            <person name="Lippi Y."/>
            <person name="Lorenzon L."/>
            <person name="Mandel J.R."/>
            <person name="Marage G."/>
            <person name="Marchand G."/>
            <person name="Marquand E."/>
            <person name="Bret-Mestries E."/>
            <person name="Morien E."/>
            <person name="Nambeesan S."/>
            <person name="Nguyen T."/>
            <person name="Pegot-Espagnet P."/>
            <person name="Pouilly N."/>
            <person name="Raftis F."/>
            <person name="Sallet E."/>
            <person name="Schiex T."/>
            <person name="Thomas J."/>
            <person name="Vandecasteele C."/>
            <person name="Vares D."/>
            <person name="Vear F."/>
            <person name="Vautrin S."/>
            <person name="Crespi M."/>
            <person name="Mangin B."/>
            <person name="Burke J.M."/>
            <person name="Salse J."/>
            <person name="Munos S."/>
            <person name="Vincourt P."/>
            <person name="Rieseberg L.H."/>
            <person name="Langlade N.B."/>
        </authorList>
    </citation>
    <scope>NUCLEOTIDE SEQUENCE [LARGE SCALE GENOMIC DNA]</scope>
    <source>
        <strain evidence="11">cv. SF193</strain>
    </source>
</reference>
<name>A0A251VK42_HELAN</name>
<evidence type="ECO:0000259" key="9">
    <source>
        <dbReference type="Pfam" id="PF14365"/>
    </source>
</evidence>
<keyword evidence="6" id="KW-0325">Glycoprotein</keyword>
<dbReference type="InterPro" id="IPR025521">
    <property type="entry name" value="Neprosin_propep"/>
</dbReference>
<sequence length="304" mass="34662">MATAHVSRSMFKIGFILLFFVLFLDLALLSCARQQPASRQKLQVHKHLKRLNKKPVKSIESPDGDIIDCVHISHQPAFDHPFLKDHKIQMRPNYHPEGLYDETKMNTESKQRENSIHQLWHVNGMCPEDTIPIRRTKEEDVMRASSVKMHGRKKHKSIAVPRSLPKSADPDIDNESAYFPLDYDRKSLFSSGDLEGRIPSGTQLQTFEPTRYTGNTGLCGPPLAKYCPRDKELEVAPFVYGSEGEGEDDIRIWFYFGGGTGFEIGFWIACGALLVNRRGRKAFSRFLDISKDWVCVKLLILIAK</sequence>
<dbReference type="Gene3D" id="3.80.10.10">
    <property type="entry name" value="Ribonuclease Inhibitor"/>
    <property type="match status" value="1"/>
</dbReference>
<keyword evidence="2 7" id="KW-0812">Transmembrane</keyword>
<keyword evidence="4 7" id="KW-1133">Transmembrane helix</keyword>
<feature type="transmembrane region" description="Helical" evidence="7">
    <location>
        <begin position="252"/>
        <end position="275"/>
    </location>
</feature>
<evidence type="ECO:0000256" key="2">
    <source>
        <dbReference type="ARBA" id="ARBA00022692"/>
    </source>
</evidence>
<dbReference type="InterPro" id="IPR046956">
    <property type="entry name" value="RLP23-like"/>
</dbReference>
<dbReference type="STRING" id="4232.A0A251VK42"/>
<dbReference type="EMBL" id="CM007891">
    <property type="protein sequence ID" value="OTG35503.1"/>
    <property type="molecule type" value="Genomic_DNA"/>
</dbReference>
<evidence type="ECO:0000256" key="7">
    <source>
        <dbReference type="SAM" id="Phobius"/>
    </source>
</evidence>
<accession>A0A251VK42</accession>
<dbReference type="AlphaFoldDB" id="A0A251VK42"/>
<feature type="chain" id="PRO_5013372781" description="Neprosin activation peptide domain-containing protein" evidence="8">
    <location>
        <begin position="33"/>
        <end position="304"/>
    </location>
</feature>
<dbReference type="Pfam" id="PF14365">
    <property type="entry name" value="Neprosin_AP"/>
    <property type="match status" value="1"/>
</dbReference>
<feature type="signal peptide" evidence="8">
    <location>
        <begin position="1"/>
        <end position="32"/>
    </location>
</feature>
<dbReference type="InterPro" id="IPR032675">
    <property type="entry name" value="LRR_dom_sf"/>
</dbReference>
<dbReference type="Proteomes" id="UP000215914">
    <property type="component" value="Chromosome 2"/>
</dbReference>
<proteinExistence type="predicted"/>
<comment type="subcellular location">
    <subcellularLocation>
        <location evidence="1">Membrane</location>
        <topology evidence="1">Single-pass type I membrane protein</topology>
    </subcellularLocation>
</comment>
<evidence type="ECO:0000313" key="10">
    <source>
        <dbReference type="EMBL" id="OTG35503.1"/>
    </source>
</evidence>
<evidence type="ECO:0000256" key="1">
    <source>
        <dbReference type="ARBA" id="ARBA00004479"/>
    </source>
</evidence>
<evidence type="ECO:0000313" key="11">
    <source>
        <dbReference type="Proteomes" id="UP000215914"/>
    </source>
</evidence>
<evidence type="ECO:0000256" key="6">
    <source>
        <dbReference type="ARBA" id="ARBA00023180"/>
    </source>
</evidence>
<evidence type="ECO:0000256" key="5">
    <source>
        <dbReference type="ARBA" id="ARBA00023136"/>
    </source>
</evidence>
<dbReference type="GO" id="GO:0016020">
    <property type="term" value="C:membrane"/>
    <property type="evidence" value="ECO:0007669"/>
    <property type="project" value="UniProtKB-SubCell"/>
</dbReference>
<keyword evidence="11" id="KW-1185">Reference proteome</keyword>